<evidence type="ECO:0000259" key="2">
    <source>
        <dbReference type="Pfam" id="PF25909"/>
    </source>
</evidence>
<name>A0A9W9FF42_9EURO</name>
<dbReference type="Proteomes" id="UP001149074">
    <property type="component" value="Unassembled WGS sequence"/>
</dbReference>
<feature type="region of interest" description="Disordered" evidence="1">
    <location>
        <begin position="113"/>
        <end position="145"/>
    </location>
</feature>
<feature type="region of interest" description="Disordered" evidence="1">
    <location>
        <begin position="476"/>
        <end position="750"/>
    </location>
</feature>
<feature type="compositionally biased region" description="Low complexity" evidence="1">
    <location>
        <begin position="624"/>
        <end position="633"/>
    </location>
</feature>
<feature type="compositionally biased region" description="Acidic residues" evidence="1">
    <location>
        <begin position="612"/>
        <end position="623"/>
    </location>
</feature>
<feature type="compositionally biased region" description="Polar residues" evidence="1">
    <location>
        <begin position="597"/>
        <end position="609"/>
    </location>
</feature>
<dbReference type="RefSeq" id="XP_056474719.1">
    <property type="nucleotide sequence ID" value="XM_056618560.1"/>
</dbReference>
<feature type="compositionally biased region" description="Low complexity" evidence="1">
    <location>
        <begin position="70"/>
        <end position="86"/>
    </location>
</feature>
<dbReference type="OrthoDB" id="5355528at2759"/>
<organism evidence="3 4">
    <name type="scientific">Penicillium argentinense</name>
    <dbReference type="NCBI Taxonomy" id="1131581"/>
    <lineage>
        <taxon>Eukaryota</taxon>
        <taxon>Fungi</taxon>
        <taxon>Dikarya</taxon>
        <taxon>Ascomycota</taxon>
        <taxon>Pezizomycotina</taxon>
        <taxon>Eurotiomycetes</taxon>
        <taxon>Eurotiomycetidae</taxon>
        <taxon>Eurotiales</taxon>
        <taxon>Aspergillaceae</taxon>
        <taxon>Penicillium</taxon>
    </lineage>
</organism>
<dbReference type="GeneID" id="81357539"/>
<dbReference type="EMBL" id="JAPQKI010000005">
    <property type="protein sequence ID" value="KAJ5099065.1"/>
    <property type="molecule type" value="Genomic_DNA"/>
</dbReference>
<accession>A0A9W9FF42</accession>
<dbReference type="AlphaFoldDB" id="A0A9W9FF42"/>
<reference evidence="3" key="1">
    <citation type="submission" date="2022-11" db="EMBL/GenBank/DDBJ databases">
        <authorList>
            <person name="Petersen C."/>
        </authorList>
    </citation>
    <scope>NUCLEOTIDE SEQUENCE</scope>
    <source>
        <strain evidence="3">IBT 30761</strain>
    </source>
</reference>
<feature type="region of interest" description="Disordered" evidence="1">
    <location>
        <begin position="373"/>
        <end position="459"/>
    </location>
</feature>
<comment type="caution">
    <text evidence="3">The sequence shown here is derived from an EMBL/GenBank/DDBJ whole genome shotgun (WGS) entry which is preliminary data.</text>
</comment>
<evidence type="ECO:0000313" key="3">
    <source>
        <dbReference type="EMBL" id="KAJ5099065.1"/>
    </source>
</evidence>
<feature type="compositionally biased region" description="Basic and acidic residues" evidence="1">
    <location>
        <begin position="718"/>
        <end position="733"/>
    </location>
</feature>
<feature type="compositionally biased region" description="Basic and acidic residues" evidence="1">
    <location>
        <begin position="637"/>
        <end position="650"/>
    </location>
</feature>
<evidence type="ECO:0000256" key="1">
    <source>
        <dbReference type="SAM" id="MobiDB-lite"/>
    </source>
</evidence>
<feature type="domain" description="AHC1-like C2H2 zinc-finger" evidence="2">
    <location>
        <begin position="310"/>
        <end position="357"/>
    </location>
</feature>
<dbReference type="InterPro" id="IPR058706">
    <property type="entry name" value="zf-C2H2_AHC1-like"/>
</dbReference>
<gene>
    <name evidence="3" type="ORF">N7532_006066</name>
</gene>
<protein>
    <recommendedName>
        <fullName evidence="2">AHC1-like C2H2 zinc-finger domain-containing protein</fullName>
    </recommendedName>
</protein>
<sequence>MFRLLHWPSAIGGDKFLAEDVKTIPSCAPAVHMNGISLPPMLKRKRSNSSATDAPAPTKARLDEAARPAQTQQIPQTQQIQGAISAPSVAPSAASAEIAAAPTPVVPAQSPAVAIPTTNSTDSESLPQSQSETKPAPAQAVRAKPDRNTIRDTITSQISLEILLKHNELRLIDQEIAKCQIALEQLRRCAEIPYPGSSVTGPSLDVSSGVGAAVLQPGNGVPPLSPAPWGVTEGPYSRHYKQWLLPDPRFDGGEAVVDRPQGRGRSTRAHPGEYADSQLAGTFRPSRSTTGGKMLGANQPPKDKAGSILIRRKSDGQMVKLVCMDCQRENFSSPQGFINHCRIAHRRSFDSHQDAAIACGIVVDVDEAGGVVAERSEPPSASMTPGTVHPFIRSAQLPPPPPPPAKSHKKKAAPGKSVQFNSDVVQSPPAAIKTEANPQPRRPSESVKATPNPAFQASPLAPHLSALMRDRGSGLNLNQMVGEAKEKVDLTGLTPSESSDSEDSTEAKEENNESEDDKGAAGLPTRMPTSQTASERTESRKGLARASPKSPSLHTIKTETTTSARAQSPQPTSHSTLIPFPADSSRDGEPLDHAAQFSPQTVHSNQAPSLVSDDEDDYDEAAYDSDGPSSSESGDQDQDRHIEVADDERNTTQSTAPADPKARKGLKNPAPQAPISKPLKRSHSKMSMMGMDSDEGENPLKRSRTGTPMLPLDFEEDEPRRSRHGSDEGEKRTPPVQDAAMKPTQQEPSP</sequence>
<feature type="compositionally biased region" description="Polar residues" evidence="1">
    <location>
        <begin position="116"/>
        <end position="133"/>
    </location>
</feature>
<proteinExistence type="predicted"/>
<feature type="region of interest" description="Disordered" evidence="1">
    <location>
        <begin position="40"/>
        <end position="86"/>
    </location>
</feature>
<reference evidence="3" key="2">
    <citation type="journal article" date="2023" name="IMA Fungus">
        <title>Comparative genomic study of the Penicillium genus elucidates a diverse pangenome and 15 lateral gene transfer events.</title>
        <authorList>
            <person name="Petersen C."/>
            <person name="Sorensen T."/>
            <person name="Nielsen M.R."/>
            <person name="Sondergaard T.E."/>
            <person name="Sorensen J.L."/>
            <person name="Fitzpatrick D.A."/>
            <person name="Frisvad J.C."/>
            <person name="Nielsen K.L."/>
        </authorList>
    </citation>
    <scope>NUCLEOTIDE SEQUENCE</scope>
    <source>
        <strain evidence="3">IBT 30761</strain>
    </source>
</reference>
<feature type="compositionally biased region" description="Polar residues" evidence="1">
    <location>
        <begin position="549"/>
        <end position="576"/>
    </location>
</feature>
<keyword evidence="4" id="KW-1185">Reference proteome</keyword>
<evidence type="ECO:0000313" key="4">
    <source>
        <dbReference type="Proteomes" id="UP001149074"/>
    </source>
</evidence>
<dbReference type="Pfam" id="PF25909">
    <property type="entry name" value="zf-C2H2_AHC1"/>
    <property type="match status" value="1"/>
</dbReference>